<dbReference type="RefSeq" id="WP_159543706.1">
    <property type="nucleotide sequence ID" value="NZ_CP047156.1"/>
</dbReference>
<dbReference type="SUPFAM" id="SSF46689">
    <property type="entry name" value="Homeodomain-like"/>
    <property type="match status" value="2"/>
</dbReference>
<dbReference type="PROSITE" id="PS00041">
    <property type="entry name" value="HTH_ARAC_FAMILY_1"/>
    <property type="match status" value="1"/>
</dbReference>
<evidence type="ECO:0000256" key="1">
    <source>
        <dbReference type="ARBA" id="ARBA00023015"/>
    </source>
</evidence>
<dbReference type="InterPro" id="IPR018060">
    <property type="entry name" value="HTH_AraC"/>
</dbReference>
<dbReference type="InterPro" id="IPR018062">
    <property type="entry name" value="HTH_AraC-typ_CS"/>
</dbReference>
<dbReference type="PROSITE" id="PS01124">
    <property type="entry name" value="HTH_ARAC_FAMILY_2"/>
    <property type="match status" value="1"/>
</dbReference>
<dbReference type="Pfam" id="PF14525">
    <property type="entry name" value="AraC_binding_2"/>
    <property type="match status" value="1"/>
</dbReference>
<dbReference type="InParanoid" id="A0A7L4YKK3"/>
<keyword evidence="1" id="KW-0805">Transcription regulation</keyword>
<accession>A0A7L4YKK3</accession>
<organism evidence="5 6">
    <name type="scientific">Epidermidibacterium keratini</name>
    <dbReference type="NCBI Taxonomy" id="1891644"/>
    <lineage>
        <taxon>Bacteria</taxon>
        <taxon>Bacillati</taxon>
        <taxon>Actinomycetota</taxon>
        <taxon>Actinomycetes</taxon>
        <taxon>Sporichthyales</taxon>
        <taxon>Sporichthyaceae</taxon>
        <taxon>Epidermidibacterium</taxon>
    </lineage>
</organism>
<evidence type="ECO:0000313" key="5">
    <source>
        <dbReference type="EMBL" id="QHB99794.1"/>
    </source>
</evidence>
<gene>
    <name evidence="5" type="ORF">EK0264_05540</name>
</gene>
<keyword evidence="3" id="KW-0804">Transcription</keyword>
<evidence type="ECO:0000256" key="2">
    <source>
        <dbReference type="ARBA" id="ARBA00023125"/>
    </source>
</evidence>
<dbReference type="EMBL" id="CP047156">
    <property type="protein sequence ID" value="QHB99794.1"/>
    <property type="molecule type" value="Genomic_DNA"/>
</dbReference>
<evidence type="ECO:0000256" key="3">
    <source>
        <dbReference type="ARBA" id="ARBA00023163"/>
    </source>
</evidence>
<dbReference type="PANTHER" id="PTHR46796">
    <property type="entry name" value="HTH-TYPE TRANSCRIPTIONAL ACTIVATOR RHAS-RELATED"/>
    <property type="match status" value="1"/>
</dbReference>
<dbReference type="InterPro" id="IPR050204">
    <property type="entry name" value="AraC_XylS_family_regulators"/>
</dbReference>
<dbReference type="PANTHER" id="PTHR46796:SF12">
    <property type="entry name" value="HTH-TYPE DNA-BINDING TRANSCRIPTIONAL ACTIVATOR EUTR"/>
    <property type="match status" value="1"/>
</dbReference>
<dbReference type="GO" id="GO:0003700">
    <property type="term" value="F:DNA-binding transcription factor activity"/>
    <property type="evidence" value="ECO:0007669"/>
    <property type="project" value="InterPro"/>
</dbReference>
<name>A0A7L4YKK3_9ACTN</name>
<dbReference type="InterPro" id="IPR035418">
    <property type="entry name" value="AraC-bd_2"/>
</dbReference>
<dbReference type="Proteomes" id="UP000463857">
    <property type="component" value="Chromosome"/>
</dbReference>
<dbReference type="GO" id="GO:0043565">
    <property type="term" value="F:sequence-specific DNA binding"/>
    <property type="evidence" value="ECO:0007669"/>
    <property type="project" value="InterPro"/>
</dbReference>
<dbReference type="KEGG" id="eke:EK0264_05540"/>
<sequence length="323" mass="35998">MTAQPPLRRFQLCVSDELGPFAAQLDRVYYPSRLRMPVRPQLSRSPSVLNAIHRRDFTIGYVRPRTDMQVVPEGDRPAYHVNFAWNGSLGALSGERDVRVRDGVAAVHNPGERHMLHHWQPGTGVVGIKLASEFVEAELTGLLGRAPTEPLRFSPEFLLTEGLGASWLTLARFVIAELDRPGLIEAPGMLQPYVRTLAVALLNAQPHNYSDQLRDPSGPPRTGIVRRAQESIERRYAEPLLVTDIARDAGVSVRRLQETFAEVHGISPKTYLRDYRLEQAHRALRAGQGSVTEVAQACGFNHLGRFAASYRERFGELPSQTLG</sequence>
<dbReference type="Pfam" id="PF12833">
    <property type="entry name" value="HTH_18"/>
    <property type="match status" value="1"/>
</dbReference>
<keyword evidence="2" id="KW-0238">DNA-binding</keyword>
<dbReference type="SMART" id="SM00342">
    <property type="entry name" value="HTH_ARAC"/>
    <property type="match status" value="1"/>
</dbReference>
<dbReference type="Gene3D" id="1.10.10.60">
    <property type="entry name" value="Homeodomain-like"/>
    <property type="match status" value="1"/>
</dbReference>
<dbReference type="AlphaFoldDB" id="A0A7L4YKK3"/>
<proteinExistence type="predicted"/>
<keyword evidence="6" id="KW-1185">Reference proteome</keyword>
<evidence type="ECO:0000313" key="6">
    <source>
        <dbReference type="Proteomes" id="UP000463857"/>
    </source>
</evidence>
<reference evidence="5 6" key="1">
    <citation type="journal article" date="2018" name="Int. J. Syst. Evol. Microbiol.">
        <title>Epidermidibacterium keratini gen. nov., sp. nov., a member of the family Sporichthyaceae, isolated from keratin epidermis.</title>
        <authorList>
            <person name="Lee D.G."/>
            <person name="Trujillo M.E."/>
            <person name="Kang S."/>
            <person name="Nam J.J."/>
            <person name="Kim Y.J."/>
        </authorList>
    </citation>
    <scope>NUCLEOTIDE SEQUENCE [LARGE SCALE GENOMIC DNA]</scope>
    <source>
        <strain evidence="5 6">EPI-7</strain>
    </source>
</reference>
<dbReference type="OrthoDB" id="5464689at2"/>
<dbReference type="InterPro" id="IPR009057">
    <property type="entry name" value="Homeodomain-like_sf"/>
</dbReference>
<evidence type="ECO:0000259" key="4">
    <source>
        <dbReference type="PROSITE" id="PS01124"/>
    </source>
</evidence>
<feature type="domain" description="HTH araC/xylS-type" evidence="4">
    <location>
        <begin position="226"/>
        <end position="323"/>
    </location>
</feature>
<protein>
    <submittedName>
        <fullName evidence="5">Helix-turn-helix domain-containing protein</fullName>
    </submittedName>
</protein>